<dbReference type="PROSITE" id="PS51352">
    <property type="entry name" value="THIOREDOXIN_2"/>
    <property type="match status" value="1"/>
</dbReference>
<dbReference type="PANTHER" id="PTHR32234:SF3">
    <property type="entry name" value="SUPPRESSION OF COPPER SENSITIVITY PROTEIN"/>
    <property type="match status" value="1"/>
</dbReference>
<evidence type="ECO:0000256" key="5">
    <source>
        <dbReference type="ARBA" id="ARBA00022989"/>
    </source>
</evidence>
<dbReference type="InterPro" id="IPR028250">
    <property type="entry name" value="DsbDN"/>
</dbReference>
<gene>
    <name evidence="9" type="ORF">NJ75_03258</name>
</gene>
<reference evidence="9 10" key="1">
    <citation type="submission" date="2014-10" db="EMBL/GenBank/DDBJ databases">
        <title>Draft genome sequence of Novosphingobium subterraneum DSM 12447.</title>
        <authorList>
            <person name="Gan H.M."/>
            <person name="Gan H.Y."/>
            <person name="Savka M.A."/>
        </authorList>
    </citation>
    <scope>NUCLEOTIDE SEQUENCE [LARGE SCALE GENOMIC DNA]</scope>
    <source>
        <strain evidence="9 10">DSM 12447</strain>
    </source>
</reference>
<accession>A0A0B9A1C0</accession>
<evidence type="ECO:0000256" key="2">
    <source>
        <dbReference type="ARBA" id="ARBA00022475"/>
    </source>
</evidence>
<comment type="subcellular location">
    <subcellularLocation>
        <location evidence="1">Cell membrane</location>
        <topology evidence="1">Multi-pass membrane protein</topology>
    </subcellularLocation>
</comment>
<evidence type="ECO:0000256" key="7">
    <source>
        <dbReference type="SAM" id="Phobius"/>
    </source>
</evidence>
<dbReference type="Pfam" id="PF11412">
    <property type="entry name" value="DsbD_N"/>
    <property type="match status" value="1"/>
</dbReference>
<evidence type="ECO:0000256" key="6">
    <source>
        <dbReference type="ARBA" id="ARBA00023136"/>
    </source>
</evidence>
<evidence type="ECO:0000256" key="3">
    <source>
        <dbReference type="ARBA" id="ARBA00022692"/>
    </source>
</evidence>
<feature type="transmembrane region" description="Helical" evidence="7">
    <location>
        <begin position="432"/>
        <end position="453"/>
    </location>
</feature>
<dbReference type="InterPro" id="IPR003834">
    <property type="entry name" value="Cyt_c_assmbl_TM_dom"/>
</dbReference>
<feature type="transmembrane region" description="Helical" evidence="7">
    <location>
        <begin position="554"/>
        <end position="572"/>
    </location>
</feature>
<evidence type="ECO:0000256" key="1">
    <source>
        <dbReference type="ARBA" id="ARBA00004651"/>
    </source>
</evidence>
<dbReference type="Proteomes" id="UP000031338">
    <property type="component" value="Unassembled WGS sequence"/>
</dbReference>
<dbReference type="CDD" id="cd02953">
    <property type="entry name" value="DsbDgamma"/>
    <property type="match status" value="1"/>
</dbReference>
<dbReference type="GO" id="GO:0017004">
    <property type="term" value="P:cytochrome complex assembly"/>
    <property type="evidence" value="ECO:0007669"/>
    <property type="project" value="UniProtKB-KW"/>
</dbReference>
<dbReference type="SUPFAM" id="SSF52833">
    <property type="entry name" value="Thioredoxin-like"/>
    <property type="match status" value="1"/>
</dbReference>
<dbReference type="GO" id="GO:0045454">
    <property type="term" value="P:cell redox homeostasis"/>
    <property type="evidence" value="ECO:0007669"/>
    <property type="project" value="TreeGrafter"/>
</dbReference>
<keyword evidence="5 7" id="KW-1133">Transmembrane helix</keyword>
<comment type="caution">
    <text evidence="9">The sequence shown here is derived from an EMBL/GenBank/DDBJ whole genome shotgun (WGS) entry which is preliminary data.</text>
</comment>
<feature type="domain" description="Thioredoxin" evidence="8">
    <location>
        <begin position="570"/>
        <end position="696"/>
    </location>
</feature>
<keyword evidence="3 7" id="KW-0812">Transmembrane</keyword>
<dbReference type="Gene3D" id="3.40.30.10">
    <property type="entry name" value="Glutaredoxin"/>
    <property type="match status" value="1"/>
</dbReference>
<dbReference type="AlphaFoldDB" id="A0A0B9A1C0"/>
<evidence type="ECO:0000313" key="10">
    <source>
        <dbReference type="Proteomes" id="UP000031338"/>
    </source>
</evidence>
<feature type="transmembrane region" description="Helical" evidence="7">
    <location>
        <begin position="459"/>
        <end position="482"/>
    </location>
</feature>
<feature type="transmembrane region" description="Helical" evidence="7">
    <location>
        <begin position="392"/>
        <end position="411"/>
    </location>
</feature>
<keyword evidence="4" id="KW-0201">Cytochrome c-type biogenesis</keyword>
<dbReference type="InterPro" id="IPR035671">
    <property type="entry name" value="DsbD_gamma"/>
</dbReference>
<keyword evidence="10" id="KW-1185">Reference proteome</keyword>
<dbReference type="Pfam" id="PF13899">
    <property type="entry name" value="Thioredoxin_7"/>
    <property type="match status" value="1"/>
</dbReference>
<dbReference type="PATRIC" id="fig|48936.3.peg.3276"/>
<dbReference type="Pfam" id="PF02683">
    <property type="entry name" value="DsbD_TM"/>
    <property type="match status" value="1"/>
</dbReference>
<feature type="transmembrane region" description="Helical" evidence="7">
    <location>
        <begin position="525"/>
        <end position="547"/>
    </location>
</feature>
<dbReference type="InterPro" id="IPR036249">
    <property type="entry name" value="Thioredoxin-like_sf"/>
</dbReference>
<evidence type="ECO:0000256" key="4">
    <source>
        <dbReference type="ARBA" id="ARBA00022748"/>
    </source>
</evidence>
<keyword evidence="6 7" id="KW-0472">Membrane</keyword>
<dbReference type="PANTHER" id="PTHR32234">
    <property type="entry name" value="THIOL:DISULFIDE INTERCHANGE PROTEIN DSBD"/>
    <property type="match status" value="1"/>
</dbReference>
<feature type="transmembrane region" description="Helical" evidence="7">
    <location>
        <begin position="29"/>
        <end position="48"/>
    </location>
</feature>
<keyword evidence="2" id="KW-1003">Cell membrane</keyword>
<feature type="transmembrane region" description="Helical" evidence="7">
    <location>
        <begin position="502"/>
        <end position="519"/>
    </location>
</feature>
<dbReference type="InterPro" id="IPR013766">
    <property type="entry name" value="Thioredoxin_domain"/>
</dbReference>
<organism evidence="9 10">
    <name type="scientific">Novosphingobium subterraneum</name>
    <dbReference type="NCBI Taxonomy" id="48936"/>
    <lineage>
        <taxon>Bacteria</taxon>
        <taxon>Pseudomonadati</taxon>
        <taxon>Pseudomonadota</taxon>
        <taxon>Alphaproteobacteria</taxon>
        <taxon>Sphingomonadales</taxon>
        <taxon>Sphingomonadaceae</taxon>
        <taxon>Novosphingobium</taxon>
    </lineage>
</organism>
<dbReference type="EMBL" id="JRVC01000017">
    <property type="protein sequence ID" value="KHS44389.1"/>
    <property type="molecule type" value="Genomic_DNA"/>
</dbReference>
<evidence type="ECO:0000313" key="9">
    <source>
        <dbReference type="EMBL" id="KHS44389.1"/>
    </source>
</evidence>
<dbReference type="GO" id="GO:0015035">
    <property type="term" value="F:protein-disulfide reductase activity"/>
    <property type="evidence" value="ECO:0007669"/>
    <property type="project" value="TreeGrafter"/>
</dbReference>
<proteinExistence type="predicted"/>
<name>A0A0B9A1C0_9SPHN</name>
<dbReference type="GO" id="GO:0005886">
    <property type="term" value="C:plasma membrane"/>
    <property type="evidence" value="ECO:0007669"/>
    <property type="project" value="UniProtKB-SubCell"/>
</dbReference>
<protein>
    <submittedName>
        <fullName evidence="9">Cytochrome c biogenesis protein, transmembrane region</fullName>
    </submittedName>
</protein>
<evidence type="ECO:0000259" key="8">
    <source>
        <dbReference type="PROSITE" id="PS51352"/>
    </source>
</evidence>
<feature type="transmembrane region" description="Helical" evidence="7">
    <location>
        <begin position="310"/>
        <end position="334"/>
    </location>
</feature>
<dbReference type="RefSeq" id="WP_236727167.1">
    <property type="nucleotide sequence ID" value="NZ_JRVC01000017.1"/>
</dbReference>
<dbReference type="STRING" id="48936.NJ75_03258"/>
<feature type="transmembrane region" description="Helical" evidence="7">
    <location>
        <begin position="354"/>
        <end position="372"/>
    </location>
</feature>
<sequence length="696" mass="72954">MARQALPFKGPDGTGNALMPIRELAGIKTLRTIAMFVTALLLMVFAPAQAAPNHMRASLIAEGPAQPGSTVALALLMQPEKGWHGYWSNPGDAGYGLTLDWTLPKGASTGAMEFPVPQTLVIQGLMNHVYEHDYAVLVPLKLPVDAKPGTILPISVKAQWLVCTNEICVPERAELQGTVTVGSGPGDKRFEGWRSAMPAPLDRPGTFRLTGKVLRLALPFPASAPLDAPHLFLKTERVIDYAAAQRFFRNGDTLVVEVPLAKSPAPSERIEGVLAMGKDAGGIAFASAPGAVPTGGDEVGGEGAFTASTLAFALFGAFLGGLILNVMPCVFPILSLKALALARGNSQNARSEGLAYTAGVVLACLMLGGAMLALRAGGEEVGWAFQLQEPGVVAVLLLLAVAITANFAGLYELPGLSVERGAGHSGAFGTGLLAAFVATPCTGPFMAAAMGAALVLPAWAALGVFAALGLGLALPFLLLGFVPALRRLLPKPGKWMERFRRIMALPMGLTALGLGWLTWRIGGAQYAAVAVAIAVILLAALAAIGITQRKSRPIGALAAVSALIMIGGVVGLPPPAPVAGVEEDLLGSRPFSEAALAEARRNNLPVFLYFTADWCLSCKVNEKVAIQTDMTDAAFRMRGVVVMRADWTRRDPEITRFLARHGAAGVPLYLWYPNGDGEPQQLPQVLTKDLLVSLVG</sequence>